<evidence type="ECO:0000313" key="3">
    <source>
        <dbReference type="EMBL" id="UNK04710.1"/>
    </source>
</evidence>
<feature type="region of interest" description="Disordered" evidence="1">
    <location>
        <begin position="139"/>
        <end position="162"/>
    </location>
</feature>
<accession>A0AAT9PC92</accession>
<keyword evidence="4" id="KW-1185">Reference proteome</keyword>
<keyword evidence="2" id="KW-1133">Transmembrane helix</keyword>
<reference evidence="3" key="1">
    <citation type="submission" date="2024-03" db="EMBL/GenBank/DDBJ databases">
        <title>Psychrobacter raelis sp. nov. isolated from a dog with peritonitis.</title>
        <authorList>
            <person name="Schiavone A."/>
            <person name="Manzulli V."/>
            <person name="Camarda A."/>
            <person name="Cafiero M.A."/>
            <person name="Vasco I."/>
            <person name="Marino L."/>
            <person name="Pennuzzi G."/>
            <person name="Serrecchia L."/>
            <person name="Galante D."/>
            <person name="Pugliese N."/>
        </authorList>
    </citation>
    <scope>NUCLEOTIDE SEQUENCE</scope>
    <source>
        <strain evidence="3">PraFG1</strain>
    </source>
</reference>
<sequence length="236" mass="25106">MAIVRLYGDLTDFGTRFDLHVKTAGEAMRALFTQLDGLQKRIAEGGYFVRVARKDVTDKTISTDFSRDLTANDVIHIVPEIAGAGKYGQIILGTAMIGAAFFTGGTSLAAMGAMSTAMFSAGIGLVLGGVAQMLTKQPKFGDTSNTDQSRSSSFSSLGNSTAQGSCVPLAYGEIMIGSKVISQSIESYKVSGDVVAKDAAELVQTRDYHVPAAFQNYNLDKDDDSVRAVNYTVRVD</sequence>
<gene>
    <name evidence="3" type="ORF">MN210_10900</name>
</gene>
<dbReference type="InterPro" id="IPR010654">
    <property type="entry name" value="Phage_lambda_tail_I"/>
</dbReference>
<keyword evidence="2" id="KW-0472">Membrane</keyword>
<evidence type="ECO:0000256" key="1">
    <source>
        <dbReference type="SAM" id="MobiDB-lite"/>
    </source>
</evidence>
<dbReference type="AlphaFoldDB" id="A0AAT9PC92"/>
<feature type="compositionally biased region" description="Low complexity" evidence="1">
    <location>
        <begin position="143"/>
        <end position="161"/>
    </location>
</feature>
<dbReference type="EMBL" id="CP093310">
    <property type="protein sequence ID" value="UNK04710.1"/>
    <property type="molecule type" value="Genomic_DNA"/>
</dbReference>
<feature type="transmembrane region" description="Helical" evidence="2">
    <location>
        <begin position="117"/>
        <end position="135"/>
    </location>
</feature>
<proteinExistence type="predicted"/>
<dbReference type="RefSeq" id="WP_241878258.1">
    <property type="nucleotide sequence ID" value="NZ_CP093310.2"/>
</dbReference>
<evidence type="ECO:0000313" key="4">
    <source>
        <dbReference type="Proteomes" id="UP000829560"/>
    </source>
</evidence>
<organism evidence="3 4">
    <name type="scientific">Psychrobacter raelei</name>
    <dbReference type="NCBI Taxonomy" id="2565531"/>
    <lineage>
        <taxon>Bacteria</taxon>
        <taxon>Pseudomonadati</taxon>
        <taxon>Pseudomonadota</taxon>
        <taxon>Gammaproteobacteria</taxon>
        <taxon>Moraxellales</taxon>
        <taxon>Moraxellaceae</taxon>
        <taxon>Psychrobacter</taxon>
    </lineage>
</organism>
<dbReference type="KEGG" id="prae:MN210_10900"/>
<protein>
    <submittedName>
        <fullName evidence="3">Tail assembly protein</fullName>
    </submittedName>
</protein>
<keyword evidence="2" id="KW-0812">Transmembrane</keyword>
<evidence type="ECO:0000256" key="2">
    <source>
        <dbReference type="SAM" id="Phobius"/>
    </source>
</evidence>
<name>A0AAT9PC92_9GAMM</name>
<dbReference type="Pfam" id="PF06805">
    <property type="entry name" value="Lambda_tail_I"/>
    <property type="match status" value="1"/>
</dbReference>
<dbReference type="Proteomes" id="UP000829560">
    <property type="component" value="Chromosome"/>
</dbReference>